<keyword evidence="2" id="KW-1185">Reference proteome</keyword>
<protein>
    <submittedName>
        <fullName evidence="1">Uncharacterized protein</fullName>
    </submittedName>
</protein>
<dbReference type="Proteomes" id="UP000799754">
    <property type="component" value="Unassembled WGS sequence"/>
</dbReference>
<name>A0ACB6SJT4_9PLEO</name>
<comment type="caution">
    <text evidence="1">The sequence shown here is derived from an EMBL/GenBank/DDBJ whole genome shotgun (WGS) entry which is preliminary data.</text>
</comment>
<proteinExistence type="predicted"/>
<evidence type="ECO:0000313" key="1">
    <source>
        <dbReference type="EMBL" id="KAF2633764.1"/>
    </source>
</evidence>
<evidence type="ECO:0000313" key="2">
    <source>
        <dbReference type="Proteomes" id="UP000799754"/>
    </source>
</evidence>
<organism evidence="1 2">
    <name type="scientific">Macroventuria anomochaeta</name>
    <dbReference type="NCBI Taxonomy" id="301207"/>
    <lineage>
        <taxon>Eukaryota</taxon>
        <taxon>Fungi</taxon>
        <taxon>Dikarya</taxon>
        <taxon>Ascomycota</taxon>
        <taxon>Pezizomycotina</taxon>
        <taxon>Dothideomycetes</taxon>
        <taxon>Pleosporomycetidae</taxon>
        <taxon>Pleosporales</taxon>
        <taxon>Pleosporineae</taxon>
        <taxon>Didymellaceae</taxon>
        <taxon>Macroventuria</taxon>
    </lineage>
</organism>
<gene>
    <name evidence="1" type="ORF">BU25DRAFT_12630</name>
</gene>
<sequence>MRYGFGTRENHLFRRPSNSLPGDAQRLLATRSRANSISCCKTTQGVRALRNAARHDPSGNCCFTNTPPVSLLSFRLDARDVPPLPDDWQGPAPCVMQLARLGLDRSGLHAHTSSLMWGGSRCRAPNFGWWANNDRKRYAAPQTEAEDGKNREAACWCSPRCYVAKERCLLHLHTRRVHVHYQLEARRASLR</sequence>
<accession>A0ACB6SJT4</accession>
<dbReference type="EMBL" id="MU006701">
    <property type="protein sequence ID" value="KAF2633764.1"/>
    <property type="molecule type" value="Genomic_DNA"/>
</dbReference>
<reference evidence="1" key="1">
    <citation type="journal article" date="2020" name="Stud. Mycol.">
        <title>101 Dothideomycetes genomes: a test case for predicting lifestyles and emergence of pathogens.</title>
        <authorList>
            <person name="Haridas S."/>
            <person name="Albert R."/>
            <person name="Binder M."/>
            <person name="Bloem J."/>
            <person name="Labutti K."/>
            <person name="Salamov A."/>
            <person name="Andreopoulos B."/>
            <person name="Baker S."/>
            <person name="Barry K."/>
            <person name="Bills G."/>
            <person name="Bluhm B."/>
            <person name="Cannon C."/>
            <person name="Castanera R."/>
            <person name="Culley D."/>
            <person name="Daum C."/>
            <person name="Ezra D."/>
            <person name="Gonzalez J."/>
            <person name="Henrissat B."/>
            <person name="Kuo A."/>
            <person name="Liang C."/>
            <person name="Lipzen A."/>
            <person name="Lutzoni F."/>
            <person name="Magnuson J."/>
            <person name="Mondo S."/>
            <person name="Nolan M."/>
            <person name="Ohm R."/>
            <person name="Pangilinan J."/>
            <person name="Park H.-J."/>
            <person name="Ramirez L."/>
            <person name="Alfaro M."/>
            <person name="Sun H."/>
            <person name="Tritt A."/>
            <person name="Yoshinaga Y."/>
            <person name="Zwiers L.-H."/>
            <person name="Turgeon B."/>
            <person name="Goodwin S."/>
            <person name="Spatafora J."/>
            <person name="Crous P."/>
            <person name="Grigoriev I."/>
        </authorList>
    </citation>
    <scope>NUCLEOTIDE SEQUENCE</scope>
    <source>
        <strain evidence="1">CBS 525.71</strain>
    </source>
</reference>